<protein>
    <submittedName>
        <fullName evidence="1">Uncharacterized protein</fullName>
    </submittedName>
</protein>
<reference evidence="1" key="2">
    <citation type="submission" date="2020-09" db="EMBL/GenBank/DDBJ databases">
        <authorList>
            <person name="Sun Q."/>
            <person name="Zhou Y."/>
        </authorList>
    </citation>
    <scope>NUCLEOTIDE SEQUENCE</scope>
    <source>
        <strain evidence="1">CGMCC 1.12187</strain>
    </source>
</reference>
<accession>A0A917GNE4</accession>
<gene>
    <name evidence="1" type="ORF">GCM10011374_14240</name>
</gene>
<dbReference type="RefSeq" id="WP_188535636.1">
    <property type="nucleotide sequence ID" value="NZ_BMEQ01000005.1"/>
</dbReference>
<dbReference type="EMBL" id="BMEQ01000005">
    <property type="protein sequence ID" value="GGG52599.1"/>
    <property type="molecule type" value="Genomic_DNA"/>
</dbReference>
<comment type="caution">
    <text evidence="1">The sequence shown here is derived from an EMBL/GenBank/DDBJ whole genome shotgun (WGS) entry which is preliminary data.</text>
</comment>
<name>A0A917GNE4_9MICC</name>
<dbReference type="Proteomes" id="UP000638848">
    <property type="component" value="Unassembled WGS sequence"/>
</dbReference>
<evidence type="ECO:0000313" key="2">
    <source>
        <dbReference type="Proteomes" id="UP000638848"/>
    </source>
</evidence>
<dbReference type="AlphaFoldDB" id="A0A917GNE4"/>
<reference evidence="1" key="1">
    <citation type="journal article" date="2014" name="Int. J. Syst. Evol. Microbiol.">
        <title>Complete genome sequence of Corynebacterium casei LMG S-19264T (=DSM 44701T), isolated from a smear-ripened cheese.</title>
        <authorList>
            <consortium name="US DOE Joint Genome Institute (JGI-PGF)"/>
            <person name="Walter F."/>
            <person name="Albersmeier A."/>
            <person name="Kalinowski J."/>
            <person name="Ruckert C."/>
        </authorList>
    </citation>
    <scope>NUCLEOTIDE SEQUENCE</scope>
    <source>
        <strain evidence="1">CGMCC 1.12187</strain>
    </source>
</reference>
<keyword evidence="2" id="KW-1185">Reference proteome</keyword>
<evidence type="ECO:0000313" key="1">
    <source>
        <dbReference type="EMBL" id="GGG52599.1"/>
    </source>
</evidence>
<proteinExistence type="predicted"/>
<sequence>MLLLLATGAAAGGLALNREGVTPPRQEQLLWSLDADTGEARWASWDEPRSRWAAELLSAPPAPLESHFPAAGRPLPHGAAPSAELASPEVEVVTDGRRNGDRELVLRLRSARGAPAVGLWVGGDGTTVRAATVEGRELPRNGRHGVWEFGFLFESAPEEGVEVRLLLEQGPEPLVLRVADRTDDLTAVPGFVPPPHGRVVVTPEVWVTRSVTP</sequence>
<organism evidence="1 2">
    <name type="scientific">Kocuria dechangensis</name>
    <dbReference type="NCBI Taxonomy" id="1176249"/>
    <lineage>
        <taxon>Bacteria</taxon>
        <taxon>Bacillati</taxon>
        <taxon>Actinomycetota</taxon>
        <taxon>Actinomycetes</taxon>
        <taxon>Micrococcales</taxon>
        <taxon>Micrococcaceae</taxon>
        <taxon>Kocuria</taxon>
    </lineage>
</organism>